<sequence>MPRHRQPTPAARRARPVVVTIGALTLLCSATGVALAATNPASDPAPTASTTSASDTTSEPTSTTTTTGAGTASPTEPTVPPAQASDGQTWLSGASGDGAADGALGKWRGDPVDIVGTWADQGDNQTQLYSIAPGGEVADFDGAIDIAPGGLQDGDTWTAAADGAYDDRWRESLTRMAELRQGRGTTYIRPFHEFNLGGWNWSVGPRDAEDFKAAWARYRAIQQEVFPEARLVYGVNVTSSGTDLDWRTTWPGAGQADVLGVDTYNGWPTITSDEEFQAQLDARGEDGIPIGLDAYREQAAEWGVPLAVPEWSGRAEMGDESAYVTGMVDWFAANAGDGPGQLVYEILFNAPQDDGNFQLFADDTRMPASAQAYVDAVASTEGDRTAEGSSSPSTEAAAEGEEPQSAVSMTGTATATTEPSPPTKGAATPASQAEVDELVARLDALLDRLEQS</sequence>
<evidence type="ECO:0000256" key="3">
    <source>
        <dbReference type="PROSITE-ProRule" id="PRU01100"/>
    </source>
</evidence>
<feature type="domain" description="GH26" evidence="6">
    <location>
        <begin position="30"/>
        <end position="369"/>
    </location>
</feature>
<comment type="similarity">
    <text evidence="3">Belongs to the glycosyl hydrolase 26 family.</text>
</comment>
<organism evidence="7 8">
    <name type="scientific">Quadrisphaera granulorum</name>
    <dbReference type="NCBI Taxonomy" id="317664"/>
    <lineage>
        <taxon>Bacteria</taxon>
        <taxon>Bacillati</taxon>
        <taxon>Actinomycetota</taxon>
        <taxon>Actinomycetes</taxon>
        <taxon>Kineosporiales</taxon>
        <taxon>Kineosporiaceae</taxon>
        <taxon>Quadrisphaera</taxon>
    </lineage>
</organism>
<dbReference type="AlphaFoldDB" id="A0A316A5Y7"/>
<comment type="caution">
    <text evidence="7">The sequence shown here is derived from an EMBL/GenBank/DDBJ whole genome shotgun (WGS) entry which is preliminary data.</text>
</comment>
<feature type="active site" description="Proton donor" evidence="3">
    <location>
        <position position="193"/>
    </location>
</feature>
<accession>A0A316A5Y7</accession>
<evidence type="ECO:0000256" key="1">
    <source>
        <dbReference type="ARBA" id="ARBA00022801"/>
    </source>
</evidence>
<feature type="compositionally biased region" description="Low complexity" evidence="4">
    <location>
        <begin position="91"/>
        <end position="105"/>
    </location>
</feature>
<evidence type="ECO:0000259" key="6">
    <source>
        <dbReference type="PROSITE" id="PS51764"/>
    </source>
</evidence>
<dbReference type="EMBL" id="QGDQ01000018">
    <property type="protein sequence ID" value="PWJ52648.1"/>
    <property type="molecule type" value="Genomic_DNA"/>
</dbReference>
<keyword evidence="5" id="KW-0732">Signal</keyword>
<feature type="chain" id="PRO_5016388624" description="GH26 domain-containing protein" evidence="5">
    <location>
        <begin position="37"/>
        <end position="452"/>
    </location>
</feature>
<feature type="active site" description="Nucleophile" evidence="3">
    <location>
        <position position="310"/>
    </location>
</feature>
<evidence type="ECO:0000256" key="5">
    <source>
        <dbReference type="SAM" id="SignalP"/>
    </source>
</evidence>
<reference evidence="7 8" key="1">
    <citation type="submission" date="2018-03" db="EMBL/GenBank/DDBJ databases">
        <title>Genomic Encyclopedia of Archaeal and Bacterial Type Strains, Phase II (KMG-II): from individual species to whole genera.</title>
        <authorList>
            <person name="Goeker M."/>
        </authorList>
    </citation>
    <scope>NUCLEOTIDE SEQUENCE [LARGE SCALE GENOMIC DNA]</scope>
    <source>
        <strain evidence="7 8">DSM 44889</strain>
    </source>
</reference>
<dbReference type="GO" id="GO:0004553">
    <property type="term" value="F:hydrolase activity, hydrolyzing O-glycosyl compounds"/>
    <property type="evidence" value="ECO:0007669"/>
    <property type="project" value="InterPro"/>
</dbReference>
<keyword evidence="8" id="KW-1185">Reference proteome</keyword>
<evidence type="ECO:0000256" key="2">
    <source>
        <dbReference type="ARBA" id="ARBA00023295"/>
    </source>
</evidence>
<feature type="compositionally biased region" description="Low complexity" evidence="4">
    <location>
        <begin position="38"/>
        <end position="76"/>
    </location>
</feature>
<keyword evidence="2 3" id="KW-0326">Glycosidase</keyword>
<dbReference type="Gene3D" id="3.20.20.80">
    <property type="entry name" value="Glycosidases"/>
    <property type="match status" value="1"/>
</dbReference>
<keyword evidence="1 3" id="KW-0378">Hydrolase</keyword>
<feature type="signal peptide" evidence="5">
    <location>
        <begin position="1"/>
        <end position="36"/>
    </location>
</feature>
<dbReference type="RefSeq" id="WP_146211204.1">
    <property type="nucleotide sequence ID" value="NZ_QGDQ01000018.1"/>
</dbReference>
<name>A0A316A5Y7_9ACTN</name>
<evidence type="ECO:0000313" key="7">
    <source>
        <dbReference type="EMBL" id="PWJ52648.1"/>
    </source>
</evidence>
<dbReference type="PROSITE" id="PS51764">
    <property type="entry name" value="GH26"/>
    <property type="match status" value="1"/>
</dbReference>
<evidence type="ECO:0000256" key="4">
    <source>
        <dbReference type="SAM" id="MobiDB-lite"/>
    </source>
</evidence>
<feature type="region of interest" description="Disordered" evidence="4">
    <location>
        <begin position="38"/>
        <end position="105"/>
    </location>
</feature>
<dbReference type="Proteomes" id="UP000245469">
    <property type="component" value="Unassembled WGS sequence"/>
</dbReference>
<dbReference type="InterPro" id="IPR017853">
    <property type="entry name" value="GH"/>
</dbReference>
<dbReference type="InterPro" id="IPR022790">
    <property type="entry name" value="GH26_dom"/>
</dbReference>
<gene>
    <name evidence="7" type="ORF">BXY45_11819</name>
</gene>
<evidence type="ECO:0000313" key="8">
    <source>
        <dbReference type="Proteomes" id="UP000245469"/>
    </source>
</evidence>
<protein>
    <recommendedName>
        <fullName evidence="6">GH26 domain-containing protein</fullName>
    </recommendedName>
</protein>
<dbReference type="SUPFAM" id="SSF51445">
    <property type="entry name" value="(Trans)glycosidases"/>
    <property type="match status" value="1"/>
</dbReference>
<feature type="compositionally biased region" description="Low complexity" evidence="4">
    <location>
        <begin position="405"/>
        <end position="418"/>
    </location>
</feature>
<proteinExistence type="inferred from homology"/>
<dbReference type="OrthoDB" id="3684589at2"/>
<feature type="region of interest" description="Disordered" evidence="4">
    <location>
        <begin position="379"/>
        <end position="433"/>
    </location>
</feature>